<keyword evidence="3" id="KW-1185">Reference proteome</keyword>
<reference evidence="2 3" key="1">
    <citation type="submission" date="2016-10" db="EMBL/GenBank/DDBJ databases">
        <authorList>
            <person name="de Groot N.N."/>
        </authorList>
    </citation>
    <scope>NUCLEOTIDE SEQUENCE [LARGE SCALE GENOMIC DNA]</scope>
    <source>
        <strain evidence="2 3">DSM 44149</strain>
    </source>
</reference>
<evidence type="ECO:0000313" key="2">
    <source>
        <dbReference type="EMBL" id="SDM66833.1"/>
    </source>
</evidence>
<name>A0A1G9V417_ALLAB</name>
<dbReference type="InterPro" id="IPR056422">
    <property type="entry name" value="BP74_N"/>
</dbReference>
<gene>
    <name evidence="2" type="ORF">SAMN04489726_2813</name>
</gene>
<evidence type="ECO:0000259" key="1">
    <source>
        <dbReference type="Pfam" id="PF23621"/>
    </source>
</evidence>
<dbReference type="PANTHER" id="PTHR35883">
    <property type="entry name" value="CYCLIC AMP-INDUCIBLE PROTEIN BP74-RELATED"/>
    <property type="match status" value="1"/>
</dbReference>
<accession>A0A1G9V417</accession>
<evidence type="ECO:0000313" key="3">
    <source>
        <dbReference type="Proteomes" id="UP000183376"/>
    </source>
</evidence>
<dbReference type="Proteomes" id="UP000183376">
    <property type="component" value="Chromosome I"/>
</dbReference>
<organism evidence="2 3">
    <name type="scientific">Allokutzneria albata</name>
    <name type="common">Kibdelosporangium albatum</name>
    <dbReference type="NCBI Taxonomy" id="211114"/>
    <lineage>
        <taxon>Bacteria</taxon>
        <taxon>Bacillati</taxon>
        <taxon>Actinomycetota</taxon>
        <taxon>Actinomycetes</taxon>
        <taxon>Pseudonocardiales</taxon>
        <taxon>Pseudonocardiaceae</taxon>
        <taxon>Allokutzneria</taxon>
    </lineage>
</organism>
<dbReference type="PANTHER" id="PTHR35883:SF1">
    <property type="entry name" value="CALMODULIN-BINDING PROTEIN CAM-BP15-RELATED"/>
    <property type="match status" value="1"/>
</dbReference>
<sequence length="116" mass="13255">MFVAAYFAFRQQGGREFVFQLTCRNRIAHARRILAGEEREKVNVFGRIILSAKPYNPGWSYHLEPDSVQFFAAATERKIADVLRTGGQRGEVSGIFLPGGYWFPRGSRVLREVRGF</sequence>
<protein>
    <recommendedName>
        <fullName evidence="1">BP74 N-terminal domain-containing protein</fullName>
    </recommendedName>
</protein>
<dbReference type="InterPro" id="IPR053344">
    <property type="entry name" value="cAMP-inducible_BP74-like"/>
</dbReference>
<dbReference type="AlphaFoldDB" id="A0A1G9V417"/>
<dbReference type="EMBL" id="LT629701">
    <property type="protein sequence ID" value="SDM66833.1"/>
    <property type="molecule type" value="Genomic_DNA"/>
</dbReference>
<dbReference type="Pfam" id="PF23621">
    <property type="entry name" value="BP74_N"/>
    <property type="match status" value="1"/>
</dbReference>
<feature type="domain" description="BP74 N-terminal" evidence="1">
    <location>
        <begin position="4"/>
        <end position="114"/>
    </location>
</feature>
<proteinExistence type="predicted"/>